<gene>
    <name evidence="1" type="primary">ga08028</name>
    <name evidence="1" type="ORF">PR202_ga08028</name>
</gene>
<dbReference type="Proteomes" id="UP001054889">
    <property type="component" value="Unassembled WGS sequence"/>
</dbReference>
<comment type="caution">
    <text evidence="1">The sequence shown here is derived from an EMBL/GenBank/DDBJ whole genome shotgun (WGS) entry which is preliminary data.</text>
</comment>
<protein>
    <submittedName>
        <fullName evidence="1">Uncharacterized protein</fullName>
    </submittedName>
</protein>
<name>A0AAV5C1I0_ELECO</name>
<sequence>MPVHVLIAINVSKWFLKAVNKIRRSYLWKGRKEANGGCCLVAWDKVQRPLDLGGLGIPDLQVMGWALQIRWLWLRKTDTNKPWIGFDIPVHPNAVAMFEIAMQSLVGNGNNTFFWKDR</sequence>
<organism evidence="1 2">
    <name type="scientific">Eleusine coracana subsp. coracana</name>
    <dbReference type="NCBI Taxonomy" id="191504"/>
    <lineage>
        <taxon>Eukaryota</taxon>
        <taxon>Viridiplantae</taxon>
        <taxon>Streptophyta</taxon>
        <taxon>Embryophyta</taxon>
        <taxon>Tracheophyta</taxon>
        <taxon>Spermatophyta</taxon>
        <taxon>Magnoliopsida</taxon>
        <taxon>Liliopsida</taxon>
        <taxon>Poales</taxon>
        <taxon>Poaceae</taxon>
        <taxon>PACMAD clade</taxon>
        <taxon>Chloridoideae</taxon>
        <taxon>Cynodonteae</taxon>
        <taxon>Eleusininae</taxon>
        <taxon>Eleusine</taxon>
    </lineage>
</organism>
<keyword evidence="2" id="KW-1185">Reference proteome</keyword>
<evidence type="ECO:0000313" key="2">
    <source>
        <dbReference type="Proteomes" id="UP001054889"/>
    </source>
</evidence>
<reference evidence="1" key="1">
    <citation type="journal article" date="2018" name="DNA Res.">
        <title>Multiple hybrid de novo genome assembly of finger millet, an orphan allotetraploid crop.</title>
        <authorList>
            <person name="Hatakeyama M."/>
            <person name="Aluri S."/>
            <person name="Balachadran M.T."/>
            <person name="Sivarajan S.R."/>
            <person name="Patrignani A."/>
            <person name="Gruter S."/>
            <person name="Poveda L."/>
            <person name="Shimizu-Inatsugi R."/>
            <person name="Baeten J."/>
            <person name="Francoijs K.J."/>
            <person name="Nataraja K.N."/>
            <person name="Reddy Y.A.N."/>
            <person name="Phadnis S."/>
            <person name="Ravikumar R.L."/>
            <person name="Schlapbach R."/>
            <person name="Sreeman S.M."/>
            <person name="Shimizu K.K."/>
        </authorList>
    </citation>
    <scope>NUCLEOTIDE SEQUENCE</scope>
</reference>
<evidence type="ECO:0000313" key="1">
    <source>
        <dbReference type="EMBL" id="GJM91632.1"/>
    </source>
</evidence>
<proteinExistence type="predicted"/>
<dbReference type="AlphaFoldDB" id="A0AAV5C1I0"/>
<accession>A0AAV5C1I0</accession>
<dbReference type="EMBL" id="BQKI01000003">
    <property type="protein sequence ID" value="GJM91632.1"/>
    <property type="molecule type" value="Genomic_DNA"/>
</dbReference>
<reference evidence="1" key="2">
    <citation type="submission" date="2021-12" db="EMBL/GenBank/DDBJ databases">
        <title>Resequencing data analysis of finger millet.</title>
        <authorList>
            <person name="Hatakeyama M."/>
            <person name="Aluri S."/>
            <person name="Balachadran M.T."/>
            <person name="Sivarajan S.R."/>
            <person name="Poveda L."/>
            <person name="Shimizu-Inatsugi R."/>
            <person name="Schlapbach R."/>
            <person name="Sreeman S.M."/>
            <person name="Shimizu K.K."/>
        </authorList>
    </citation>
    <scope>NUCLEOTIDE SEQUENCE</scope>
</reference>